<name>A0A5J4Q442_9ZZZZ</name>
<proteinExistence type="predicted"/>
<evidence type="ECO:0000256" key="1">
    <source>
        <dbReference type="ARBA" id="ARBA00022729"/>
    </source>
</evidence>
<keyword evidence="2" id="KW-0378">Hydrolase</keyword>
<evidence type="ECO:0000259" key="3">
    <source>
        <dbReference type="Pfam" id="PF22666"/>
    </source>
</evidence>
<gene>
    <name evidence="4" type="ORF">EZS27_033038</name>
</gene>
<dbReference type="PANTHER" id="PTHR43817:SF1">
    <property type="entry name" value="HYDROLASE, FAMILY 43, PUTATIVE (AFU_ORTHOLOGUE AFUA_3G01660)-RELATED"/>
    <property type="match status" value="1"/>
</dbReference>
<reference evidence="4" key="1">
    <citation type="submission" date="2019-03" db="EMBL/GenBank/DDBJ databases">
        <title>Single cell metagenomics reveals metabolic interactions within the superorganism composed of flagellate Streblomastix strix and complex community of Bacteroidetes bacteria on its surface.</title>
        <authorList>
            <person name="Treitli S.C."/>
            <person name="Kolisko M."/>
            <person name="Husnik F."/>
            <person name="Keeling P."/>
            <person name="Hampl V."/>
        </authorList>
    </citation>
    <scope>NUCLEOTIDE SEQUENCE</scope>
    <source>
        <strain evidence="4">STM</strain>
    </source>
</reference>
<protein>
    <recommendedName>
        <fullName evidence="3">Beta-mannosidase-like galactose-binding domain-containing protein</fullName>
    </recommendedName>
</protein>
<sequence>MSNQSKQPVTIHAGFRVKGLQPELWDALTGVIRPLPAFEQTGETTFVPLQLEASGSAFIVFREKGNPTAKELTANFPESEIITTADTPWEVRFESDSIKRGPSESVIFKELKNWAQSDDERIRYFSGTAVYTTKVTLDTIPKDKQLYLGLGYVSVMAKIKINGEYAGGVWTFPYKVVVNNLLRQGENILQIEVVNNWKNRLIGDQKLPEKDRKVQSNYNGWKADSPLQESGLTGPVQIIGN</sequence>
<dbReference type="EMBL" id="SNRY01004791">
    <property type="protein sequence ID" value="KAA6316686.1"/>
    <property type="molecule type" value="Genomic_DNA"/>
</dbReference>
<evidence type="ECO:0000313" key="4">
    <source>
        <dbReference type="EMBL" id="KAA6316686.1"/>
    </source>
</evidence>
<dbReference type="Pfam" id="PF22666">
    <property type="entry name" value="Glyco_hydro_2_N2"/>
    <property type="match status" value="1"/>
</dbReference>
<dbReference type="SUPFAM" id="SSF49785">
    <property type="entry name" value="Galactose-binding domain-like"/>
    <property type="match status" value="1"/>
</dbReference>
<dbReference type="InterPro" id="IPR008979">
    <property type="entry name" value="Galactose-bd-like_sf"/>
</dbReference>
<dbReference type="Gene3D" id="2.60.120.260">
    <property type="entry name" value="Galactose-binding domain-like"/>
    <property type="match status" value="1"/>
</dbReference>
<evidence type="ECO:0000256" key="2">
    <source>
        <dbReference type="ARBA" id="ARBA00022801"/>
    </source>
</evidence>
<dbReference type="InterPro" id="IPR054593">
    <property type="entry name" value="Beta-mannosidase-like_N2"/>
</dbReference>
<comment type="caution">
    <text evidence="4">The sequence shown here is derived from an EMBL/GenBank/DDBJ whole genome shotgun (WGS) entry which is preliminary data.</text>
</comment>
<dbReference type="AlphaFoldDB" id="A0A5J4Q442"/>
<organism evidence="4">
    <name type="scientific">termite gut metagenome</name>
    <dbReference type="NCBI Taxonomy" id="433724"/>
    <lineage>
        <taxon>unclassified sequences</taxon>
        <taxon>metagenomes</taxon>
        <taxon>organismal metagenomes</taxon>
    </lineage>
</organism>
<accession>A0A5J4Q442</accession>
<dbReference type="NCBIfam" id="NF045579">
    <property type="entry name" value="rhamnoside_JR"/>
    <property type="match status" value="1"/>
</dbReference>
<dbReference type="GO" id="GO:0004553">
    <property type="term" value="F:hydrolase activity, hydrolyzing O-glycosyl compounds"/>
    <property type="evidence" value="ECO:0007669"/>
    <property type="project" value="UniProtKB-ARBA"/>
</dbReference>
<dbReference type="PANTHER" id="PTHR43817">
    <property type="entry name" value="GLYCOSYL HYDROLASE"/>
    <property type="match status" value="1"/>
</dbReference>
<feature type="domain" description="Beta-mannosidase-like galactose-binding" evidence="3">
    <location>
        <begin position="127"/>
        <end position="216"/>
    </location>
</feature>
<keyword evidence="1" id="KW-0732">Signal</keyword>